<protein>
    <recommendedName>
        <fullName evidence="2">SET domain-containing protein</fullName>
    </recommendedName>
</protein>
<dbReference type="SUPFAM" id="SSF82199">
    <property type="entry name" value="SET domain"/>
    <property type="match status" value="1"/>
</dbReference>
<dbReference type="SMART" id="SM00317">
    <property type="entry name" value="SET"/>
    <property type="match status" value="1"/>
</dbReference>
<evidence type="ECO:0000256" key="1">
    <source>
        <dbReference type="SAM" id="MobiDB-lite"/>
    </source>
</evidence>
<reference evidence="3 4" key="1">
    <citation type="journal article" date="2018" name="BMC Genomics">
        <title>Genomic comparison of Trypanosoma conorhini and Trypanosoma rangeli to Trypanosoma cruzi strains of high and low virulence.</title>
        <authorList>
            <person name="Bradwell K.R."/>
            <person name="Koparde V.N."/>
            <person name="Matveyev A.V."/>
            <person name="Serrano M.G."/>
            <person name="Alves J.M."/>
            <person name="Parikh H."/>
            <person name="Huang B."/>
            <person name="Lee V."/>
            <person name="Espinosa-Alvarez O."/>
            <person name="Ortiz P.A."/>
            <person name="Costa-Martins A.G."/>
            <person name="Teixeira M.M."/>
            <person name="Buck G.A."/>
        </authorList>
    </citation>
    <scope>NUCLEOTIDE SEQUENCE [LARGE SCALE GENOMIC DNA]</scope>
    <source>
        <strain evidence="3 4">025E</strain>
    </source>
</reference>
<organism evidence="3 4">
    <name type="scientific">Trypanosoma conorhini</name>
    <dbReference type="NCBI Taxonomy" id="83891"/>
    <lineage>
        <taxon>Eukaryota</taxon>
        <taxon>Discoba</taxon>
        <taxon>Euglenozoa</taxon>
        <taxon>Kinetoplastea</taxon>
        <taxon>Metakinetoplastina</taxon>
        <taxon>Trypanosomatida</taxon>
        <taxon>Trypanosomatidae</taxon>
        <taxon>Trypanosoma</taxon>
    </lineage>
</organism>
<dbReference type="Proteomes" id="UP000284403">
    <property type="component" value="Unassembled WGS sequence"/>
</dbReference>
<dbReference type="OrthoDB" id="438641at2759"/>
<dbReference type="InterPro" id="IPR046341">
    <property type="entry name" value="SET_dom_sf"/>
</dbReference>
<feature type="compositionally biased region" description="Polar residues" evidence="1">
    <location>
        <begin position="707"/>
        <end position="718"/>
    </location>
</feature>
<evidence type="ECO:0000313" key="3">
    <source>
        <dbReference type="EMBL" id="RNF09755.1"/>
    </source>
</evidence>
<evidence type="ECO:0000259" key="2">
    <source>
        <dbReference type="PROSITE" id="PS50280"/>
    </source>
</evidence>
<feature type="region of interest" description="Disordered" evidence="1">
    <location>
        <begin position="707"/>
        <end position="743"/>
    </location>
</feature>
<gene>
    <name evidence="3" type="ORF">Tco025E_06976</name>
</gene>
<dbReference type="Pfam" id="PF00856">
    <property type="entry name" value="SET"/>
    <property type="match status" value="1"/>
</dbReference>
<dbReference type="PANTHER" id="PTHR47332">
    <property type="entry name" value="SET DOMAIN-CONTAINING PROTEIN 5"/>
    <property type="match status" value="1"/>
</dbReference>
<comment type="caution">
    <text evidence="3">The sequence shown here is derived from an EMBL/GenBank/DDBJ whole genome shotgun (WGS) entry which is preliminary data.</text>
</comment>
<feature type="region of interest" description="Disordered" evidence="1">
    <location>
        <begin position="18"/>
        <end position="37"/>
    </location>
</feature>
<dbReference type="PANTHER" id="PTHR47332:SF4">
    <property type="entry name" value="SET DOMAIN-CONTAINING PROTEIN 5"/>
    <property type="match status" value="1"/>
</dbReference>
<dbReference type="CDD" id="cd20071">
    <property type="entry name" value="SET_SMYD"/>
    <property type="match status" value="1"/>
</dbReference>
<dbReference type="InterPro" id="IPR053185">
    <property type="entry name" value="SET_domain_protein"/>
</dbReference>
<dbReference type="GeneID" id="40320587"/>
<feature type="domain" description="SET" evidence="2">
    <location>
        <begin position="371"/>
        <end position="593"/>
    </location>
</feature>
<dbReference type="Gene3D" id="2.170.270.10">
    <property type="entry name" value="SET domain"/>
    <property type="match status" value="1"/>
</dbReference>
<sequence>MEDASLLVRRWEECLAAARPGSGSCGSEGETSERGQQRRTQAAVAEAAPVGMAALSLLLQIDRNGNEVADGNEAAHGGAEAVRLCQRLSEVLVEAVLVTVESCVLWTGVGAAVEAVCRELGAASSQAKEQADLAEKLCGWWGREEVAEQGWRWCEAHLTLLPADESAWRHGASHDVATLTDWWWRPDAMSSLSPHPEQEATSAASAARPLFKEVYATLARRCLGESPPAELSDATELLKALRESSRSLFSHRIAVGRGVLRRLFTVKATALLHQSHLLCCLAFLKNAAQPCHREMDGTKSRESSGHELFWVSRECLSLAWRNLLAAITAVQVATMHFGASCEDLRRQIRLALFGAKEVAKEGDGVSPPWNDAFYVHPFAEPCENTCRITHGVGFIATGKIGEGSVILQEQPLIYFDAPHQRTAGTEMQNAEMSTVTSAALELFRRGGLTFKGGAATSQATEALRGGVLFGATPQVGELWTALHLLAVMQPEGDNSSRSEDSFARDIADLLRCWNNRAILLRPVEDFSIGQQGATGDAKSLFPFASLLNHSCSPNALRIFFEEGGGPSPVGGGGLCVVALREIEPGEEITVSYLPSLLRSREAKRQRNGFSCRCAFCLSHSALLEGVVCPVCRQLIYDEPSDGDAASSVKLTDRARRRVAPYAHAPDCAYVGGGGHYKQLAGHMTLGFKTALDKVHCELLQNSDSGVVNKDGSCTQDGPGNTEWEKKDGEPREEDDDTDADGKQYARRARRAVRQLMELDTLASGLPRTHHYRLQARMECLATSLNANMTPHDIAQLLQLGGELLEDLEMLLPQNYPLLTGIRLHYALARSRYLIATTDVSDPAAGGYPEGCCGAVREQAEMMRLPFMRDRVIRECVVRAFQEHYVYTGWRFAEAKESDLLQSFLQRYRAELFACGVEDCSHFDMLSLMSDGAEGGDT</sequence>
<evidence type="ECO:0000313" key="4">
    <source>
        <dbReference type="Proteomes" id="UP000284403"/>
    </source>
</evidence>
<accession>A0A3R7M643</accession>
<dbReference type="AlphaFoldDB" id="A0A3R7M643"/>
<dbReference type="RefSeq" id="XP_029226088.1">
    <property type="nucleotide sequence ID" value="XM_029373843.1"/>
</dbReference>
<dbReference type="PROSITE" id="PS50280">
    <property type="entry name" value="SET"/>
    <property type="match status" value="1"/>
</dbReference>
<name>A0A3R7M643_9TRYP</name>
<dbReference type="InterPro" id="IPR001214">
    <property type="entry name" value="SET_dom"/>
</dbReference>
<proteinExistence type="predicted"/>
<dbReference type="EMBL" id="MKKU01000502">
    <property type="protein sequence ID" value="RNF09755.1"/>
    <property type="molecule type" value="Genomic_DNA"/>
</dbReference>
<keyword evidence="4" id="KW-1185">Reference proteome</keyword>